<organism evidence="1 2">
    <name type="scientific">Streptomyces cinnamoneus</name>
    <name type="common">Streptoverticillium cinnamoneum</name>
    <dbReference type="NCBI Taxonomy" id="53446"/>
    <lineage>
        <taxon>Bacteria</taxon>
        <taxon>Bacillati</taxon>
        <taxon>Actinomycetota</taxon>
        <taxon>Actinomycetes</taxon>
        <taxon>Kitasatosporales</taxon>
        <taxon>Streptomycetaceae</taxon>
        <taxon>Streptomyces</taxon>
        <taxon>Streptomyces cinnamoneus group</taxon>
    </lineage>
</organism>
<dbReference type="Gene3D" id="1.10.10.10">
    <property type="entry name" value="Winged helix-like DNA-binding domain superfamily/Winged helix DNA-binding domain"/>
    <property type="match status" value="1"/>
</dbReference>
<keyword evidence="2" id="KW-1185">Reference proteome</keyword>
<dbReference type="OrthoDB" id="4550567at2"/>
<name>A0A2G1XJ17_STRCJ</name>
<dbReference type="EMBL" id="NHZO01000147">
    <property type="protein sequence ID" value="PHQ51129.1"/>
    <property type="molecule type" value="Genomic_DNA"/>
</dbReference>
<gene>
    <name evidence="1" type="ORF">BLA24_15260</name>
</gene>
<sequence length="156" mass="17047">MTTGTEHLDVPALAAQPAAYWAWSTTQALLRHVRSALARADITQPQWWTLNHVGASEGGLTREEVCARLDAFPYHLGPEDMGHAVDNLLHRGWLTADDSGRLTLTDAGREAEGQARSLVARLRSEIHEGVTDEEYAAALTVLQRMIRNVGGGVTPR</sequence>
<dbReference type="Proteomes" id="UP000222531">
    <property type="component" value="Unassembled WGS sequence"/>
</dbReference>
<proteinExistence type="predicted"/>
<reference evidence="1 2" key="1">
    <citation type="journal article" date="2017" name="Biochemistry">
        <title>Identification of the Biosynthetic Pathway for the Antibiotic Bicyclomycin.</title>
        <authorList>
            <person name="Patteson J."/>
            <person name="Cai W."/>
            <person name="Johnson R.A."/>
            <person name="Santa Maria K."/>
            <person name="Li B."/>
        </authorList>
    </citation>
    <scope>NUCLEOTIDE SEQUENCE [LARGE SCALE GENOMIC DNA]</scope>
    <source>
        <strain evidence="1 2">ATCC 21532</strain>
    </source>
</reference>
<accession>A0A2G1XJ17</accession>
<dbReference type="RefSeq" id="WP_099199501.1">
    <property type="nucleotide sequence ID" value="NZ_NHZO01000147.1"/>
</dbReference>
<dbReference type="InterPro" id="IPR036390">
    <property type="entry name" value="WH_DNA-bd_sf"/>
</dbReference>
<protein>
    <submittedName>
        <fullName evidence="1">Uncharacterized protein</fullName>
    </submittedName>
</protein>
<evidence type="ECO:0000313" key="1">
    <source>
        <dbReference type="EMBL" id="PHQ51129.1"/>
    </source>
</evidence>
<comment type="caution">
    <text evidence="1">The sequence shown here is derived from an EMBL/GenBank/DDBJ whole genome shotgun (WGS) entry which is preliminary data.</text>
</comment>
<dbReference type="InterPro" id="IPR036388">
    <property type="entry name" value="WH-like_DNA-bd_sf"/>
</dbReference>
<dbReference type="AlphaFoldDB" id="A0A2G1XJ17"/>
<dbReference type="SUPFAM" id="SSF46785">
    <property type="entry name" value="Winged helix' DNA-binding domain"/>
    <property type="match status" value="1"/>
</dbReference>
<evidence type="ECO:0000313" key="2">
    <source>
        <dbReference type="Proteomes" id="UP000222531"/>
    </source>
</evidence>